<feature type="chain" id="PRO_5035205642" evidence="1">
    <location>
        <begin position="20"/>
        <end position="203"/>
    </location>
</feature>
<keyword evidence="3" id="KW-1185">Reference proteome</keyword>
<reference evidence="2" key="1">
    <citation type="submission" date="2021-06" db="EMBL/GenBank/DDBJ databases">
        <authorList>
            <person name="Hodson N. C."/>
            <person name="Mongue J. A."/>
            <person name="Jaron S. K."/>
        </authorList>
    </citation>
    <scope>NUCLEOTIDE SEQUENCE</scope>
</reference>
<dbReference type="Proteomes" id="UP000708208">
    <property type="component" value="Unassembled WGS sequence"/>
</dbReference>
<evidence type="ECO:0000256" key="1">
    <source>
        <dbReference type="SAM" id="SignalP"/>
    </source>
</evidence>
<protein>
    <submittedName>
        <fullName evidence="2">Uncharacterized protein</fullName>
    </submittedName>
</protein>
<dbReference type="AlphaFoldDB" id="A0A8J2NKM5"/>
<name>A0A8J2NKM5_9HEXA</name>
<comment type="caution">
    <text evidence="2">The sequence shown here is derived from an EMBL/GenBank/DDBJ whole genome shotgun (WGS) entry which is preliminary data.</text>
</comment>
<evidence type="ECO:0000313" key="3">
    <source>
        <dbReference type="Proteomes" id="UP000708208"/>
    </source>
</evidence>
<feature type="signal peptide" evidence="1">
    <location>
        <begin position="1"/>
        <end position="19"/>
    </location>
</feature>
<dbReference type="EMBL" id="CAJVCH010000001">
    <property type="protein sequence ID" value="CAG7628970.1"/>
    <property type="molecule type" value="Genomic_DNA"/>
</dbReference>
<organism evidence="2 3">
    <name type="scientific">Allacma fusca</name>
    <dbReference type="NCBI Taxonomy" id="39272"/>
    <lineage>
        <taxon>Eukaryota</taxon>
        <taxon>Metazoa</taxon>
        <taxon>Ecdysozoa</taxon>
        <taxon>Arthropoda</taxon>
        <taxon>Hexapoda</taxon>
        <taxon>Collembola</taxon>
        <taxon>Symphypleona</taxon>
        <taxon>Sminthuridae</taxon>
        <taxon>Allacma</taxon>
    </lineage>
</organism>
<gene>
    <name evidence="2" type="ORF">AFUS01_LOCUS12</name>
</gene>
<proteinExistence type="predicted"/>
<evidence type="ECO:0000313" key="2">
    <source>
        <dbReference type="EMBL" id="CAG7628970.1"/>
    </source>
</evidence>
<keyword evidence="1" id="KW-0732">Signal</keyword>
<accession>A0A8J2NKM5</accession>
<sequence length="203" mass="22864">MELLLLTLLLLREIIQTNTEDGNYTTFLNLENIIPAYSGEKLFNHSCIPDLEAFEIVKDLQLTEQEKANYLHENLCKIDAKLLCDSTSRRCVCMIFGGHVAVWDSTRVSCFGLVGSSCKTFTKFHPGMSKRLMHKTECVIGATCANFVYDTTEVCRCMDEKQANRNHRCTSSKNKTGGINLRQSSFVVLVKSLILVLIICLVI</sequence>